<dbReference type="InterPro" id="IPR013786">
    <property type="entry name" value="AcylCoA_DH/ox_N"/>
</dbReference>
<comment type="cofactor">
    <cofactor evidence="1">
        <name>FAD</name>
        <dbReference type="ChEBI" id="CHEBI:57692"/>
    </cofactor>
</comment>
<dbReference type="InterPro" id="IPR036250">
    <property type="entry name" value="AcylCo_DH-like_C"/>
</dbReference>
<dbReference type="RefSeq" id="WP_099557713.1">
    <property type="nucleotide sequence ID" value="NZ_LT960614.1"/>
</dbReference>
<dbReference type="InterPro" id="IPR009100">
    <property type="entry name" value="AcylCoA_DH/oxidase_NM_dom_sf"/>
</dbReference>
<evidence type="ECO:0000256" key="2">
    <source>
        <dbReference type="ARBA" id="ARBA00009347"/>
    </source>
</evidence>
<dbReference type="OrthoDB" id="2986495at2"/>
<dbReference type="Gene3D" id="1.10.540.10">
    <property type="entry name" value="Acyl-CoA dehydrogenase/oxidase, N-terminal domain"/>
    <property type="match status" value="1"/>
</dbReference>
<evidence type="ECO:0000256" key="1">
    <source>
        <dbReference type="ARBA" id="ARBA00001974"/>
    </source>
</evidence>
<organism evidence="7 8">
    <name type="scientific">Hartmannibacter diazotrophicus</name>
    <dbReference type="NCBI Taxonomy" id="1482074"/>
    <lineage>
        <taxon>Bacteria</taxon>
        <taxon>Pseudomonadati</taxon>
        <taxon>Pseudomonadota</taxon>
        <taxon>Alphaproteobacteria</taxon>
        <taxon>Hyphomicrobiales</taxon>
        <taxon>Pleomorphomonadaceae</taxon>
        <taxon>Hartmannibacter</taxon>
    </lineage>
</organism>
<dbReference type="Gene3D" id="1.20.140.10">
    <property type="entry name" value="Butyryl-CoA Dehydrogenase, subunit A, domain 3"/>
    <property type="match status" value="1"/>
</dbReference>
<dbReference type="PIRSF" id="PIRSF016578">
    <property type="entry name" value="HsaA"/>
    <property type="match status" value="1"/>
</dbReference>
<evidence type="ECO:0000259" key="5">
    <source>
        <dbReference type="Pfam" id="PF00441"/>
    </source>
</evidence>
<keyword evidence="4" id="KW-0274">FAD</keyword>
<keyword evidence="8" id="KW-1185">Reference proteome</keyword>
<gene>
    <name evidence="7" type="primary">acdA</name>
    <name evidence="7" type="ORF">HDIA_3923</name>
</gene>
<dbReference type="PANTHER" id="PTHR43884">
    <property type="entry name" value="ACYL-COA DEHYDROGENASE"/>
    <property type="match status" value="1"/>
</dbReference>
<dbReference type="AlphaFoldDB" id="A0A2C9DAW3"/>
<evidence type="ECO:0000259" key="6">
    <source>
        <dbReference type="Pfam" id="PF02771"/>
    </source>
</evidence>
<dbReference type="PANTHER" id="PTHR43884:SF12">
    <property type="entry name" value="ISOVALERYL-COA DEHYDROGENASE, MITOCHONDRIAL-RELATED"/>
    <property type="match status" value="1"/>
</dbReference>
<evidence type="ECO:0000313" key="8">
    <source>
        <dbReference type="Proteomes" id="UP000223606"/>
    </source>
</evidence>
<feature type="domain" description="Acyl-CoA dehydrogenase/oxidase C-terminal" evidence="5">
    <location>
        <begin position="238"/>
        <end position="373"/>
    </location>
</feature>
<dbReference type="SUPFAM" id="SSF56645">
    <property type="entry name" value="Acyl-CoA dehydrogenase NM domain-like"/>
    <property type="match status" value="1"/>
</dbReference>
<dbReference type="GO" id="GO:0050660">
    <property type="term" value="F:flavin adenine dinucleotide binding"/>
    <property type="evidence" value="ECO:0007669"/>
    <property type="project" value="InterPro"/>
</dbReference>
<dbReference type="InterPro" id="IPR037069">
    <property type="entry name" value="AcylCoA_DH/ox_N_sf"/>
</dbReference>
<dbReference type="GO" id="GO:0003995">
    <property type="term" value="F:acyl-CoA dehydrogenase activity"/>
    <property type="evidence" value="ECO:0007669"/>
    <property type="project" value="TreeGrafter"/>
</dbReference>
<dbReference type="Proteomes" id="UP000223606">
    <property type="component" value="Chromosome 1"/>
</dbReference>
<evidence type="ECO:0000256" key="4">
    <source>
        <dbReference type="ARBA" id="ARBA00022827"/>
    </source>
</evidence>
<dbReference type="SUPFAM" id="SSF47203">
    <property type="entry name" value="Acyl-CoA dehydrogenase C-terminal domain-like"/>
    <property type="match status" value="1"/>
</dbReference>
<protein>
    <submittedName>
        <fullName evidence="7">Acyl-CoA dehydrogenase</fullName>
        <ecNumber evidence="7">1.3.99.-</ecNumber>
    </submittedName>
</protein>
<keyword evidence="7" id="KW-0560">Oxidoreductase</keyword>
<sequence length="399" mass="42222">MSAIERIDAKAPAQTESLSERAREVAAVAAAHADDVDRKARFPHEAIAAMKVKGLLGIMVPAALGGEGASLAEVAEVTSAIGQACAASGMIFAMHQIKMSSLVSHGVESAWHSEFMSRVAREQLLLASATTEAGIGGDLRNSICAVEVEGDKARLEKAATVISYGSHADAILATSRRHPDAPSSDQVMTVLVKGQYDLEKTNDWDTLGMRGTCSDGFMLRGEVAAEQIFPKPFAEIAAQSMLATSHLLWASLWHGIAVDAFARAQSFVRAAARKQPSATPPGALRLAEAGSVLQAMRSGIRSGLERFEAAKADPDVLSSMGFAVAMNNVKVAASEQVLAVVDQALLVTGILGYKNGTPYSVGRHLRDAHSARLMISNDRILANTSNLLLVQRQDASLLR</sequence>
<dbReference type="Gene3D" id="2.40.110.10">
    <property type="entry name" value="Butyryl-CoA Dehydrogenase, subunit A, domain 2"/>
    <property type="match status" value="1"/>
</dbReference>
<name>A0A2C9DAW3_9HYPH</name>
<keyword evidence="3" id="KW-0285">Flavoprotein</keyword>
<reference evidence="8" key="1">
    <citation type="submission" date="2017-09" db="EMBL/GenBank/DDBJ databases">
        <title>Genome sequence of Nannocystis excedens DSM 71.</title>
        <authorList>
            <person name="Blom J."/>
        </authorList>
    </citation>
    <scope>NUCLEOTIDE SEQUENCE [LARGE SCALE GENOMIC DNA]</scope>
    <source>
        <strain evidence="8">type strain: E19</strain>
    </source>
</reference>
<evidence type="ECO:0000256" key="3">
    <source>
        <dbReference type="ARBA" id="ARBA00022630"/>
    </source>
</evidence>
<comment type="similarity">
    <text evidence="2">Belongs to the acyl-CoA dehydrogenase family.</text>
</comment>
<accession>A0A2C9DAW3</accession>
<feature type="domain" description="Acyl-CoA dehydrogenase/oxidase N-terminal" evidence="6">
    <location>
        <begin position="15"/>
        <end position="108"/>
    </location>
</feature>
<dbReference type="Pfam" id="PF00441">
    <property type="entry name" value="Acyl-CoA_dh_1"/>
    <property type="match status" value="1"/>
</dbReference>
<dbReference type="EC" id="1.3.99.-" evidence="7"/>
<dbReference type="InterPro" id="IPR046373">
    <property type="entry name" value="Acyl-CoA_Oxase/DH_mid-dom_sf"/>
</dbReference>
<dbReference type="InterPro" id="IPR009075">
    <property type="entry name" value="AcylCo_DH/oxidase_C"/>
</dbReference>
<dbReference type="Pfam" id="PF02771">
    <property type="entry name" value="Acyl-CoA_dh_N"/>
    <property type="match status" value="1"/>
</dbReference>
<dbReference type="KEGG" id="hdi:HDIA_3923"/>
<proteinExistence type="inferred from homology"/>
<dbReference type="EMBL" id="LT960614">
    <property type="protein sequence ID" value="SON57464.1"/>
    <property type="molecule type" value="Genomic_DNA"/>
</dbReference>
<evidence type="ECO:0000313" key="7">
    <source>
        <dbReference type="EMBL" id="SON57464.1"/>
    </source>
</evidence>